<dbReference type="KEGG" id="hch:HCH_04688"/>
<dbReference type="eggNOG" id="COG1216">
    <property type="taxonomic scope" value="Bacteria"/>
</dbReference>
<dbReference type="CAZy" id="GT2">
    <property type="family name" value="Glycosyltransferase Family 2"/>
</dbReference>
<accession>Q2SD88</accession>
<dbReference type="Pfam" id="PF00535">
    <property type="entry name" value="Glycos_transf_2"/>
    <property type="match status" value="1"/>
</dbReference>
<dbReference type="GO" id="GO:0016740">
    <property type="term" value="F:transferase activity"/>
    <property type="evidence" value="ECO:0007669"/>
    <property type="project" value="UniProtKB-KW"/>
</dbReference>
<evidence type="ECO:0000313" key="3">
    <source>
        <dbReference type="Proteomes" id="UP000000238"/>
    </source>
</evidence>
<reference evidence="2 3" key="1">
    <citation type="journal article" date="2005" name="Nucleic Acids Res.">
        <title>Genomic blueprint of Hahella chejuensis, a marine microbe producing an algicidal agent.</title>
        <authorList>
            <person name="Jeong H."/>
            <person name="Yim J.H."/>
            <person name="Lee C."/>
            <person name="Choi S.-H."/>
            <person name="Park Y.K."/>
            <person name="Yoon S.H."/>
            <person name="Hur C.-G."/>
            <person name="Kang H.-Y."/>
            <person name="Kim D."/>
            <person name="Lee H.H."/>
            <person name="Park K.H."/>
            <person name="Park S.-H."/>
            <person name="Park H.-S."/>
            <person name="Lee H.K."/>
            <person name="Oh T.K."/>
            <person name="Kim J.F."/>
        </authorList>
    </citation>
    <scope>NUCLEOTIDE SEQUENCE [LARGE SCALE GENOMIC DNA]</scope>
    <source>
        <strain evidence="2 3">KCTC 2396</strain>
    </source>
</reference>
<feature type="domain" description="Glycosyltransferase 2-like" evidence="1">
    <location>
        <begin position="16"/>
        <end position="175"/>
    </location>
</feature>
<dbReference type="AlphaFoldDB" id="Q2SD88"/>
<dbReference type="CDD" id="cd00761">
    <property type="entry name" value="Glyco_tranf_GTA_type"/>
    <property type="match status" value="1"/>
</dbReference>
<dbReference type="OrthoDB" id="9801954at2"/>
<dbReference type="InterPro" id="IPR001173">
    <property type="entry name" value="Glyco_trans_2-like"/>
</dbReference>
<dbReference type="SUPFAM" id="SSF53448">
    <property type="entry name" value="Nucleotide-diphospho-sugar transferases"/>
    <property type="match status" value="1"/>
</dbReference>
<keyword evidence="2" id="KW-0808">Transferase</keyword>
<dbReference type="Gene3D" id="3.90.550.10">
    <property type="entry name" value="Spore Coat Polysaccharide Biosynthesis Protein SpsA, Chain A"/>
    <property type="match status" value="1"/>
</dbReference>
<proteinExistence type="predicted"/>
<dbReference type="EMBL" id="CP000155">
    <property type="protein sequence ID" value="ABC31386.1"/>
    <property type="molecule type" value="Genomic_DNA"/>
</dbReference>
<protein>
    <submittedName>
        <fullName evidence="2">Glycosyltransferase involved in cell wall biogenesis</fullName>
    </submittedName>
</protein>
<gene>
    <name evidence="2" type="ordered locus">HCH_04688</name>
</gene>
<dbReference type="InterPro" id="IPR050834">
    <property type="entry name" value="Glycosyltransf_2"/>
</dbReference>
<dbReference type="STRING" id="349521.HCH_04688"/>
<dbReference type="HOGENOM" id="CLU_025996_0_0_6"/>
<dbReference type="PANTHER" id="PTHR43685:SF11">
    <property type="entry name" value="GLYCOSYLTRANSFERASE TAGX-RELATED"/>
    <property type="match status" value="1"/>
</dbReference>
<dbReference type="InterPro" id="IPR029044">
    <property type="entry name" value="Nucleotide-diphossugar_trans"/>
</dbReference>
<organism evidence="2 3">
    <name type="scientific">Hahella chejuensis (strain KCTC 2396)</name>
    <dbReference type="NCBI Taxonomy" id="349521"/>
    <lineage>
        <taxon>Bacteria</taxon>
        <taxon>Pseudomonadati</taxon>
        <taxon>Pseudomonadota</taxon>
        <taxon>Gammaproteobacteria</taxon>
        <taxon>Oceanospirillales</taxon>
        <taxon>Hahellaceae</taxon>
        <taxon>Hahella</taxon>
    </lineage>
</organism>
<evidence type="ECO:0000259" key="1">
    <source>
        <dbReference type="Pfam" id="PF00535"/>
    </source>
</evidence>
<name>Q2SD88_HAHCH</name>
<keyword evidence="3" id="KW-1185">Reference proteome</keyword>
<dbReference type="Proteomes" id="UP000000238">
    <property type="component" value="Chromosome"/>
</dbReference>
<sequence length="343" mass="38610">MTTANSDMTAEAPLVSVIMPVYNREKTVAQAIESVLAQTFADFELIVVDDGSTDRSAEIVNGFTQDARVRYRLQENSGRPSLARNSGLKLARGQWVAFLDSDDRWTPAKLERQIALLEQCAAQGVSLDLVISDYEVMENDVLKHPSFFKAYNVNQRLAAAVEHTFPDGWTYRQRPFLQALYGLGFAATQAVLVRRSLLERVGGFDSELVFAEDNDLWMTISEQGRVGCSKGIAYTYVHHGDNITSVKSDRFYTDTINVLFKHLATARKLGVPMEPLKERYANYYLSLCRNRLREQRWKEAASAFYSGLPGLTSKRNWKMTARIGVTALQSLTTKRGRRAAQLS</sequence>
<evidence type="ECO:0000313" key="2">
    <source>
        <dbReference type="EMBL" id="ABC31386.1"/>
    </source>
</evidence>
<dbReference type="PANTHER" id="PTHR43685">
    <property type="entry name" value="GLYCOSYLTRANSFERASE"/>
    <property type="match status" value="1"/>
</dbReference>
<dbReference type="RefSeq" id="WP_011398451.1">
    <property type="nucleotide sequence ID" value="NC_007645.1"/>
</dbReference>